<name>A0A6C2UB43_PONDE</name>
<dbReference type="InterPro" id="IPR029069">
    <property type="entry name" value="HotDog_dom_sf"/>
</dbReference>
<keyword evidence="4" id="KW-1185">Reference proteome</keyword>
<dbReference type="InterPro" id="IPR012660">
    <property type="entry name" value="YiiD_C"/>
</dbReference>
<sequence>MISNLFDDIAPAQALGIGIASWNDGRVELVAPLEPNRNDKGTAFAGSIASMLALAGWAAITLSLREAGIEAEVMIVKSEMEYVAAANTALFAEAAVPEEETARIVQELNGRGRSRIALQAHLHSGATGCASMSASYAVIRTAK</sequence>
<evidence type="ECO:0000313" key="3">
    <source>
        <dbReference type="EMBL" id="VGO17310.1"/>
    </source>
</evidence>
<protein>
    <recommendedName>
        <fullName evidence="2">Thioesterase putative domain-containing protein</fullName>
    </recommendedName>
</protein>
<dbReference type="EMBL" id="CAAHFG010000004">
    <property type="protein sequence ID" value="VGO17310.1"/>
    <property type="molecule type" value="Genomic_DNA"/>
</dbReference>
<evidence type="ECO:0000256" key="1">
    <source>
        <dbReference type="SAM" id="Phobius"/>
    </source>
</evidence>
<evidence type="ECO:0000313" key="4">
    <source>
        <dbReference type="Proteomes" id="UP000366872"/>
    </source>
</evidence>
<dbReference type="NCBIfam" id="TIGR02447">
    <property type="entry name" value="yiiD_Cterm"/>
    <property type="match status" value="1"/>
</dbReference>
<keyword evidence="1" id="KW-0812">Transmembrane</keyword>
<proteinExistence type="predicted"/>
<dbReference type="SUPFAM" id="SSF54637">
    <property type="entry name" value="Thioesterase/thiol ester dehydrase-isomerase"/>
    <property type="match status" value="1"/>
</dbReference>
<feature type="domain" description="Thioesterase putative" evidence="2">
    <location>
        <begin position="8"/>
        <end position="139"/>
    </location>
</feature>
<evidence type="ECO:0000259" key="2">
    <source>
        <dbReference type="Pfam" id="PF09500"/>
    </source>
</evidence>
<dbReference type="AlphaFoldDB" id="A0A6C2UB43"/>
<dbReference type="Proteomes" id="UP000366872">
    <property type="component" value="Unassembled WGS sequence"/>
</dbReference>
<dbReference type="Gene3D" id="3.10.129.10">
    <property type="entry name" value="Hotdog Thioesterase"/>
    <property type="match status" value="1"/>
</dbReference>
<dbReference type="Pfam" id="PF09500">
    <property type="entry name" value="YiiD_C"/>
    <property type="match status" value="1"/>
</dbReference>
<dbReference type="RefSeq" id="WP_136082794.1">
    <property type="nucleotide sequence ID" value="NZ_CAAHFG010000004.1"/>
</dbReference>
<organism evidence="3 4">
    <name type="scientific">Pontiella desulfatans</name>
    <dbReference type="NCBI Taxonomy" id="2750659"/>
    <lineage>
        <taxon>Bacteria</taxon>
        <taxon>Pseudomonadati</taxon>
        <taxon>Kiritimatiellota</taxon>
        <taxon>Kiritimatiellia</taxon>
        <taxon>Kiritimatiellales</taxon>
        <taxon>Pontiellaceae</taxon>
        <taxon>Pontiella</taxon>
    </lineage>
</organism>
<reference evidence="3 4" key="1">
    <citation type="submission" date="2019-04" db="EMBL/GenBank/DDBJ databases">
        <authorList>
            <person name="Van Vliet M D."/>
        </authorList>
    </citation>
    <scope>NUCLEOTIDE SEQUENCE [LARGE SCALE GENOMIC DNA]</scope>
    <source>
        <strain evidence="3 4">F1</strain>
    </source>
</reference>
<gene>
    <name evidence="3" type="ORF">PDESU_05906</name>
</gene>
<keyword evidence="1" id="KW-0472">Membrane</keyword>
<keyword evidence="1" id="KW-1133">Transmembrane helix</keyword>
<accession>A0A6C2UB43</accession>
<feature type="transmembrane region" description="Helical" evidence="1">
    <location>
        <begin position="43"/>
        <end position="64"/>
    </location>
</feature>